<organism evidence="7 8">
    <name type="scientific">Salirhabdus euzebyi</name>
    <dbReference type="NCBI Taxonomy" id="394506"/>
    <lineage>
        <taxon>Bacteria</taxon>
        <taxon>Bacillati</taxon>
        <taxon>Bacillota</taxon>
        <taxon>Bacilli</taxon>
        <taxon>Bacillales</taxon>
        <taxon>Bacillaceae</taxon>
        <taxon>Salirhabdus</taxon>
    </lineage>
</organism>
<dbReference type="EMBL" id="JACHGH010000004">
    <property type="protein sequence ID" value="MBB6453361.1"/>
    <property type="molecule type" value="Genomic_DNA"/>
</dbReference>
<feature type="region of interest" description="Disordered" evidence="5">
    <location>
        <begin position="506"/>
        <end position="527"/>
    </location>
</feature>
<dbReference type="InterPro" id="IPR004995">
    <property type="entry name" value="Spore_Ger"/>
</dbReference>
<evidence type="ECO:0000256" key="5">
    <source>
        <dbReference type="SAM" id="MobiDB-lite"/>
    </source>
</evidence>
<reference evidence="7 8" key="1">
    <citation type="submission" date="2020-08" db="EMBL/GenBank/DDBJ databases">
        <title>Genomic Encyclopedia of Type Strains, Phase IV (KMG-IV): sequencing the most valuable type-strain genomes for metagenomic binning, comparative biology and taxonomic classification.</title>
        <authorList>
            <person name="Goeker M."/>
        </authorList>
    </citation>
    <scope>NUCLEOTIDE SEQUENCE [LARGE SCALE GENOMIC DNA]</scope>
    <source>
        <strain evidence="7 8">DSM 19612</strain>
    </source>
</reference>
<keyword evidence="6" id="KW-1133">Transmembrane helix</keyword>
<accession>A0A841Q4M2</accession>
<comment type="caution">
    <text evidence="7">The sequence shown here is derived from an EMBL/GenBank/DDBJ whole genome shotgun (WGS) entry which is preliminary data.</text>
</comment>
<keyword evidence="3 4" id="KW-0472">Membrane</keyword>
<evidence type="ECO:0000256" key="2">
    <source>
        <dbReference type="ARBA" id="ARBA00005278"/>
    </source>
</evidence>
<dbReference type="InterPro" id="IPR050768">
    <property type="entry name" value="UPF0353/GerABKA_families"/>
</dbReference>
<dbReference type="RefSeq" id="WP_174497858.1">
    <property type="nucleotide sequence ID" value="NZ_CADDWK010000021.1"/>
</dbReference>
<dbReference type="PANTHER" id="PTHR22550">
    <property type="entry name" value="SPORE GERMINATION PROTEIN"/>
    <property type="match status" value="1"/>
</dbReference>
<feature type="transmembrane region" description="Helical" evidence="6">
    <location>
        <begin position="418"/>
        <end position="438"/>
    </location>
</feature>
<dbReference type="PIRSF" id="PIRSF005690">
    <property type="entry name" value="GerBA"/>
    <property type="match status" value="1"/>
</dbReference>
<evidence type="ECO:0000256" key="6">
    <source>
        <dbReference type="SAM" id="Phobius"/>
    </source>
</evidence>
<feature type="compositionally biased region" description="Basic residues" evidence="5">
    <location>
        <begin position="7"/>
        <end position="16"/>
    </location>
</feature>
<dbReference type="AlphaFoldDB" id="A0A841Q4M2"/>
<comment type="subcellular location">
    <subcellularLocation>
        <location evidence="4">Cell membrane</location>
    </subcellularLocation>
    <subcellularLocation>
        <location evidence="1">Membrane</location>
        <topology evidence="1">Multi-pass membrane protein</topology>
    </subcellularLocation>
</comment>
<evidence type="ECO:0000313" key="7">
    <source>
        <dbReference type="EMBL" id="MBB6453361.1"/>
    </source>
</evidence>
<sequence length="527" mass="58868">MFSSLKKFLKKKKKKNNSQNNKVEHSNQEDFNIELSKNLSEDLLNIEEMLDKPDDLIIRKFSIGETNQACAVVCIDGLVDSESVTKKIIETIQHAKLDKNEKSVDVKKFKEDLTAHILSSQSVNWASTLDDVSLGIHSGDTALYVDGLEEVLIIGTRKWEERGVEEPVTEAVIRGPRDGFTENIRTNTAHVRRRLRDPNLRYETFKVGRRSKNTLILSYIDGIVNPKIVEEAKRRIKSIDVDDVPETGIVEQLIEDSYLSPFPQMHSTERPDKVSAALLEGRVAIFLDGTPFVLLAPATFGQFFQSPEDYYQRFPIQTFVRLLRYVAAFIAVFLPALYIALLSYHPGMIPSKLAFSIAGTREGVPFPAFVEAFLMESMMELLREAGIRLPKPIGQTIGIVGGLIIGEAAVSAGIVSPIMVIIVASTAVASFILPSYGMTLTLRMLKFGSMFAAAMFGLFGIILVYIMINIHITNLKSIGVPYSAPFGPFFKKDWKDMVFKLPESALKDRPKMTKPQDTNRIGKGAKK</sequence>
<gene>
    <name evidence="7" type="ORF">HNQ94_001809</name>
</gene>
<keyword evidence="6" id="KW-0812">Transmembrane</keyword>
<feature type="transmembrane region" description="Helical" evidence="6">
    <location>
        <begin position="322"/>
        <end position="344"/>
    </location>
</feature>
<feature type="region of interest" description="Disordered" evidence="5">
    <location>
        <begin position="1"/>
        <end position="27"/>
    </location>
</feature>
<evidence type="ECO:0000313" key="8">
    <source>
        <dbReference type="Proteomes" id="UP000581688"/>
    </source>
</evidence>
<evidence type="ECO:0000256" key="1">
    <source>
        <dbReference type="ARBA" id="ARBA00004141"/>
    </source>
</evidence>
<dbReference type="Pfam" id="PF03323">
    <property type="entry name" value="GerA"/>
    <property type="match status" value="1"/>
</dbReference>
<evidence type="ECO:0000256" key="4">
    <source>
        <dbReference type="PIRNR" id="PIRNR005690"/>
    </source>
</evidence>
<dbReference type="PANTHER" id="PTHR22550:SF5">
    <property type="entry name" value="LEUCINE ZIPPER PROTEIN 4"/>
    <property type="match status" value="1"/>
</dbReference>
<feature type="transmembrane region" description="Helical" evidence="6">
    <location>
        <begin position="450"/>
        <end position="468"/>
    </location>
</feature>
<dbReference type="Proteomes" id="UP000581688">
    <property type="component" value="Unassembled WGS sequence"/>
</dbReference>
<dbReference type="GO" id="GO:0009847">
    <property type="term" value="P:spore germination"/>
    <property type="evidence" value="ECO:0007669"/>
    <property type="project" value="UniProtKB-UniRule"/>
</dbReference>
<comment type="similarity">
    <text evidence="2 4">Belongs to the GerABKA family.</text>
</comment>
<dbReference type="GO" id="GO:0005886">
    <property type="term" value="C:plasma membrane"/>
    <property type="evidence" value="ECO:0007669"/>
    <property type="project" value="UniProtKB-SubCell"/>
</dbReference>
<protein>
    <submittedName>
        <fullName evidence="7">Spore germination protein</fullName>
    </submittedName>
</protein>
<evidence type="ECO:0000256" key="3">
    <source>
        <dbReference type="ARBA" id="ARBA00023136"/>
    </source>
</evidence>
<name>A0A841Q4M2_9BACI</name>
<keyword evidence="8" id="KW-1185">Reference proteome</keyword>
<proteinExistence type="inferred from homology"/>